<evidence type="ECO:0000313" key="6">
    <source>
        <dbReference type="Proteomes" id="UP000805841"/>
    </source>
</evidence>
<organism evidence="5 6">
    <name type="scientific">Pseudomonas typographi</name>
    <dbReference type="NCBI Taxonomy" id="2715964"/>
    <lineage>
        <taxon>Bacteria</taxon>
        <taxon>Pseudomonadati</taxon>
        <taxon>Pseudomonadota</taxon>
        <taxon>Gammaproteobacteria</taxon>
        <taxon>Pseudomonadales</taxon>
        <taxon>Pseudomonadaceae</taxon>
        <taxon>Pseudomonas</taxon>
    </lineage>
</organism>
<dbReference type="PANTHER" id="PTHR35936:SF17">
    <property type="entry name" value="ARGININE-BINDING EXTRACELLULAR PROTEIN ARTP"/>
    <property type="match status" value="1"/>
</dbReference>
<dbReference type="Pfam" id="PF00497">
    <property type="entry name" value="SBP_bac_3"/>
    <property type="match status" value="1"/>
</dbReference>
<name>A0ABR7YX03_9PSED</name>
<keyword evidence="2 3" id="KW-0732">Signal</keyword>
<keyword evidence="6" id="KW-1185">Reference proteome</keyword>
<evidence type="ECO:0000256" key="3">
    <source>
        <dbReference type="SAM" id="SignalP"/>
    </source>
</evidence>
<proteinExistence type="inferred from homology"/>
<evidence type="ECO:0000259" key="4">
    <source>
        <dbReference type="SMART" id="SM00062"/>
    </source>
</evidence>
<dbReference type="PANTHER" id="PTHR35936">
    <property type="entry name" value="MEMBRANE-BOUND LYTIC MUREIN TRANSGLYCOSYLASE F"/>
    <property type="match status" value="1"/>
</dbReference>
<feature type="chain" id="PRO_5045556656" evidence="3">
    <location>
        <begin position="26"/>
        <end position="278"/>
    </location>
</feature>
<dbReference type="InterPro" id="IPR001638">
    <property type="entry name" value="Solute-binding_3/MltF_N"/>
</dbReference>
<protein>
    <submittedName>
        <fullName evidence="5">Transporter substrate-binding domain-containing protein</fullName>
    </submittedName>
</protein>
<dbReference type="SMART" id="SM00062">
    <property type="entry name" value="PBPb"/>
    <property type="match status" value="1"/>
</dbReference>
<sequence>MKLKTLGLLLAPWLALHAASGSADATLDKINERHRISVGVMLTGLPFGTLDPKTREPVGYNVELANELGKRLGVEVETVSVLPPNRVQFLQQGKVDVLIANMQFTDERAQILDYPPTPYEQVGGAAVIRKGAGITQWADLAGKPVCVSQGSNFIEPLVQQYGAQIKAFRSQSESLLSLRGNGCVAAVHVAPTMRALLKQGEWADYETPLPNELIPSNSVMWVRKGEHDFQARLDAIIRDWHRSGWLIELGKRTGMEPSPALYALHDKFRDAAPLQAAQ</sequence>
<evidence type="ECO:0000313" key="5">
    <source>
        <dbReference type="EMBL" id="MBD1597739.1"/>
    </source>
</evidence>
<dbReference type="CDD" id="cd13693">
    <property type="entry name" value="PBP2_polar_AA"/>
    <property type="match status" value="1"/>
</dbReference>
<dbReference type="RefSeq" id="WP_190417329.1">
    <property type="nucleotide sequence ID" value="NZ_JAAOCA010000003.1"/>
</dbReference>
<dbReference type="EMBL" id="JAAOCA010000003">
    <property type="protein sequence ID" value="MBD1597739.1"/>
    <property type="molecule type" value="Genomic_DNA"/>
</dbReference>
<feature type="signal peptide" evidence="3">
    <location>
        <begin position="1"/>
        <end position="25"/>
    </location>
</feature>
<dbReference type="SUPFAM" id="SSF53850">
    <property type="entry name" value="Periplasmic binding protein-like II"/>
    <property type="match status" value="1"/>
</dbReference>
<comment type="similarity">
    <text evidence="1">Belongs to the bacterial solute-binding protein 3 family.</text>
</comment>
<evidence type="ECO:0000256" key="2">
    <source>
        <dbReference type="ARBA" id="ARBA00022729"/>
    </source>
</evidence>
<gene>
    <name evidence="5" type="ORF">HAQ05_03290</name>
</gene>
<dbReference type="Proteomes" id="UP000805841">
    <property type="component" value="Unassembled WGS sequence"/>
</dbReference>
<reference evidence="5 6" key="1">
    <citation type="journal article" date="2020" name="Insects">
        <title>Bacteria Belonging to Pseudomonas typographi sp. nov. from the Bark Beetle Ips typographus Have Genomic Potential to Aid in the Host Ecology.</title>
        <authorList>
            <person name="Peral-Aranega E."/>
            <person name="Saati-Santamaria Z."/>
            <person name="Kolarik M."/>
            <person name="Rivas R."/>
            <person name="Garcia-Fraile P."/>
        </authorList>
    </citation>
    <scope>NUCLEOTIDE SEQUENCE [LARGE SCALE GENOMIC DNA]</scope>
    <source>
        <strain evidence="5 6">CA3A</strain>
    </source>
</reference>
<feature type="domain" description="Solute-binding protein family 3/N-terminal" evidence="4">
    <location>
        <begin position="35"/>
        <end position="257"/>
    </location>
</feature>
<accession>A0ABR7YX03</accession>
<comment type="caution">
    <text evidence="5">The sequence shown here is derived from an EMBL/GenBank/DDBJ whole genome shotgun (WGS) entry which is preliminary data.</text>
</comment>
<evidence type="ECO:0000256" key="1">
    <source>
        <dbReference type="ARBA" id="ARBA00010333"/>
    </source>
</evidence>
<dbReference type="Gene3D" id="3.40.190.10">
    <property type="entry name" value="Periplasmic binding protein-like II"/>
    <property type="match status" value="2"/>
</dbReference>